<comment type="caution">
    <text evidence="2">The sequence shown here is derived from an EMBL/GenBank/DDBJ whole genome shotgun (WGS) entry which is preliminary data.</text>
</comment>
<accession>A0A9P5NZ56</accession>
<evidence type="ECO:0008006" key="4">
    <source>
        <dbReference type="Google" id="ProtNLM"/>
    </source>
</evidence>
<evidence type="ECO:0000313" key="3">
    <source>
        <dbReference type="Proteomes" id="UP000724874"/>
    </source>
</evidence>
<dbReference type="EMBL" id="JADNYJ010000007">
    <property type="protein sequence ID" value="KAF8910198.1"/>
    <property type="molecule type" value="Genomic_DNA"/>
</dbReference>
<evidence type="ECO:0000313" key="2">
    <source>
        <dbReference type="EMBL" id="KAF8910198.1"/>
    </source>
</evidence>
<keyword evidence="1" id="KW-0732">Signal</keyword>
<protein>
    <recommendedName>
        <fullName evidence="4">Secreted protein</fullName>
    </recommendedName>
</protein>
<name>A0A9P5NZ56_GYMJU</name>
<reference evidence="2" key="1">
    <citation type="submission" date="2020-11" db="EMBL/GenBank/DDBJ databases">
        <authorList>
            <consortium name="DOE Joint Genome Institute"/>
            <person name="Ahrendt S."/>
            <person name="Riley R."/>
            <person name="Andreopoulos W."/>
            <person name="LaButti K."/>
            <person name="Pangilinan J."/>
            <person name="Ruiz-duenas F.J."/>
            <person name="Barrasa J.M."/>
            <person name="Sanchez-Garcia M."/>
            <person name="Camarero S."/>
            <person name="Miyauchi S."/>
            <person name="Serrano A."/>
            <person name="Linde D."/>
            <person name="Babiker R."/>
            <person name="Drula E."/>
            <person name="Ayuso-Fernandez I."/>
            <person name="Pacheco R."/>
            <person name="Padilla G."/>
            <person name="Ferreira P."/>
            <person name="Barriuso J."/>
            <person name="Kellner H."/>
            <person name="Castanera R."/>
            <person name="Alfaro M."/>
            <person name="Ramirez L."/>
            <person name="Pisabarro A.G."/>
            <person name="Kuo A."/>
            <person name="Tritt A."/>
            <person name="Lipzen A."/>
            <person name="He G."/>
            <person name="Yan M."/>
            <person name="Ng V."/>
            <person name="Cullen D."/>
            <person name="Martin F."/>
            <person name="Rosso M.-N."/>
            <person name="Henrissat B."/>
            <person name="Hibbett D."/>
            <person name="Martinez A.T."/>
            <person name="Grigoriev I.V."/>
        </authorList>
    </citation>
    <scope>NUCLEOTIDE SEQUENCE</scope>
    <source>
        <strain evidence="2">AH 44721</strain>
    </source>
</reference>
<gene>
    <name evidence="2" type="ORF">CPB84DRAFT_1764885</name>
</gene>
<sequence>MLKPPVVCVRLCLVVVAPYVRGAGVSTLFLAGTVVRPSVTDSSGAGRARMSSSSCENLVNADRKPNTVAKFFFCTVGMQHDGGCLISAKHRWATNRGYDEEMRLLKK</sequence>
<keyword evidence="3" id="KW-1185">Reference proteome</keyword>
<organism evidence="2 3">
    <name type="scientific">Gymnopilus junonius</name>
    <name type="common">Spectacular rustgill mushroom</name>
    <name type="synonym">Gymnopilus spectabilis subsp. junonius</name>
    <dbReference type="NCBI Taxonomy" id="109634"/>
    <lineage>
        <taxon>Eukaryota</taxon>
        <taxon>Fungi</taxon>
        <taxon>Dikarya</taxon>
        <taxon>Basidiomycota</taxon>
        <taxon>Agaricomycotina</taxon>
        <taxon>Agaricomycetes</taxon>
        <taxon>Agaricomycetidae</taxon>
        <taxon>Agaricales</taxon>
        <taxon>Agaricineae</taxon>
        <taxon>Hymenogastraceae</taxon>
        <taxon>Gymnopilus</taxon>
    </lineage>
</organism>
<dbReference type="AlphaFoldDB" id="A0A9P5NZ56"/>
<dbReference type="Proteomes" id="UP000724874">
    <property type="component" value="Unassembled WGS sequence"/>
</dbReference>
<feature type="signal peptide" evidence="1">
    <location>
        <begin position="1"/>
        <end position="22"/>
    </location>
</feature>
<evidence type="ECO:0000256" key="1">
    <source>
        <dbReference type="SAM" id="SignalP"/>
    </source>
</evidence>
<feature type="chain" id="PRO_5040377259" description="Secreted protein" evidence="1">
    <location>
        <begin position="23"/>
        <end position="107"/>
    </location>
</feature>
<proteinExistence type="predicted"/>